<sequence>MGYYCTVPQCTSLAGKTKNVKFHRFPRDVNMADKWNLILKRGKPYTKYSKVCSLHFTQADYNVTTMGQWKTLSKDAVPSQNLPKLNADGTVMVIRKSRTVKYREGKKEDSTDKSDKWPLPHHHHPALTQEAPVSAADVPDVNLAYHRLQTLNAIANSISPQHPPQTPVSTQPKPKKQDAIMQTDPVQSEEDDTQPGYDEKPLNDVDQYPYPKESQYQKEQSQYQKEQNPYQKDQTQYQREQSPYPKEHPYPKEQTAYTKEQSQYPKEQNQYPKDTEYDTKKFDTPKDYTKTEEDYIPQTNEEYNNEAEKYALERKSHNGYEKPIESYSKSVSIDAYHKMDMYPNFSEKTYPNRTDTWYQNGYPDSVELLRNQQHNLQILQEQHRITENQNFFNENHIKQEIDISGDEDKFLYERTKDQLDANSIYSLRLREARLAELSHHVKQEPDTPGCDNVMQPQSSPYYPTNGHNNVTGGYYGEAPRPGPELLIAKQNALAAHTQLWQNTMKRPFFYSESPHYNSPHLLQRYEDLSRILQ</sequence>
<dbReference type="InterPro" id="IPR006612">
    <property type="entry name" value="THAP_Znf"/>
</dbReference>
<keyword evidence="1" id="KW-0479">Metal-binding</keyword>
<proteinExistence type="predicted"/>
<dbReference type="SMART" id="SM00980">
    <property type="entry name" value="THAP"/>
    <property type="match status" value="1"/>
</dbReference>
<comment type="caution">
    <text evidence="8">The sequence shown here is derived from an EMBL/GenBank/DDBJ whole genome shotgun (WGS) entry which is preliminary data.</text>
</comment>
<dbReference type="InterPro" id="IPR038441">
    <property type="entry name" value="THAP_Znf_sf"/>
</dbReference>
<accession>A0ABR3H1Z7</accession>
<dbReference type="EMBL" id="JBEUOH010000029">
    <property type="protein sequence ID" value="KAL0858704.1"/>
    <property type="molecule type" value="Genomic_DNA"/>
</dbReference>
<keyword evidence="2 5" id="KW-0863">Zinc-finger</keyword>
<name>A0ABR3H1Z7_LOXSC</name>
<dbReference type="SUPFAM" id="SSF57716">
    <property type="entry name" value="Glucocorticoid receptor-like (DNA-binding domain)"/>
    <property type="match status" value="1"/>
</dbReference>
<evidence type="ECO:0000259" key="7">
    <source>
        <dbReference type="PROSITE" id="PS50950"/>
    </source>
</evidence>
<keyword evidence="4 5" id="KW-0238">DNA-binding</keyword>
<gene>
    <name evidence="8" type="ORF">ABMA27_011185</name>
</gene>
<feature type="compositionally biased region" description="Polar residues" evidence="6">
    <location>
        <begin position="228"/>
        <end position="241"/>
    </location>
</feature>
<reference evidence="8 9" key="1">
    <citation type="submission" date="2024-06" db="EMBL/GenBank/DDBJ databases">
        <title>A chromosome-level genome assembly of beet webworm, Loxostege sticticalis.</title>
        <authorList>
            <person name="Zhang Y."/>
        </authorList>
    </citation>
    <scope>NUCLEOTIDE SEQUENCE [LARGE SCALE GENOMIC DNA]</scope>
    <source>
        <strain evidence="8">AQ026</strain>
        <tissue evidence="8">Whole body</tissue>
    </source>
</reference>
<dbReference type="PROSITE" id="PS50950">
    <property type="entry name" value="ZF_THAP"/>
    <property type="match status" value="1"/>
</dbReference>
<organism evidence="8 9">
    <name type="scientific">Loxostege sticticalis</name>
    <name type="common">Beet webworm moth</name>
    <dbReference type="NCBI Taxonomy" id="481309"/>
    <lineage>
        <taxon>Eukaryota</taxon>
        <taxon>Metazoa</taxon>
        <taxon>Ecdysozoa</taxon>
        <taxon>Arthropoda</taxon>
        <taxon>Hexapoda</taxon>
        <taxon>Insecta</taxon>
        <taxon>Pterygota</taxon>
        <taxon>Neoptera</taxon>
        <taxon>Endopterygota</taxon>
        <taxon>Lepidoptera</taxon>
        <taxon>Glossata</taxon>
        <taxon>Ditrysia</taxon>
        <taxon>Pyraloidea</taxon>
        <taxon>Crambidae</taxon>
        <taxon>Pyraustinae</taxon>
        <taxon>Loxostege</taxon>
    </lineage>
</organism>
<feature type="region of interest" description="Disordered" evidence="6">
    <location>
        <begin position="157"/>
        <end position="291"/>
    </location>
</feature>
<feature type="compositionally biased region" description="Low complexity" evidence="6">
    <location>
        <begin position="212"/>
        <end position="227"/>
    </location>
</feature>
<feature type="compositionally biased region" description="Basic and acidic residues" evidence="6">
    <location>
        <begin position="101"/>
        <end position="118"/>
    </location>
</feature>
<evidence type="ECO:0000256" key="3">
    <source>
        <dbReference type="ARBA" id="ARBA00022833"/>
    </source>
</evidence>
<keyword evidence="3" id="KW-0862">Zinc</keyword>
<keyword evidence="9" id="KW-1185">Reference proteome</keyword>
<dbReference type="Proteomes" id="UP001549920">
    <property type="component" value="Unassembled WGS sequence"/>
</dbReference>
<evidence type="ECO:0000256" key="6">
    <source>
        <dbReference type="SAM" id="MobiDB-lite"/>
    </source>
</evidence>
<evidence type="ECO:0000256" key="5">
    <source>
        <dbReference type="PROSITE-ProRule" id="PRU00309"/>
    </source>
</evidence>
<evidence type="ECO:0000256" key="2">
    <source>
        <dbReference type="ARBA" id="ARBA00022771"/>
    </source>
</evidence>
<dbReference type="SMART" id="SM00692">
    <property type="entry name" value="DM3"/>
    <property type="match status" value="1"/>
</dbReference>
<feature type="compositionally biased region" description="Polar residues" evidence="6">
    <location>
        <begin position="255"/>
        <end position="272"/>
    </location>
</feature>
<feature type="compositionally biased region" description="Basic and acidic residues" evidence="6">
    <location>
        <begin position="273"/>
        <end position="291"/>
    </location>
</feature>
<evidence type="ECO:0000313" key="8">
    <source>
        <dbReference type="EMBL" id="KAL0858704.1"/>
    </source>
</evidence>
<protein>
    <recommendedName>
        <fullName evidence="7">THAP-type domain-containing protein</fullName>
    </recommendedName>
</protein>
<dbReference type="Gene3D" id="6.20.210.20">
    <property type="entry name" value="THAP domain"/>
    <property type="match status" value="1"/>
</dbReference>
<dbReference type="Pfam" id="PF05485">
    <property type="entry name" value="THAP"/>
    <property type="match status" value="1"/>
</dbReference>
<feature type="domain" description="THAP-type" evidence="7">
    <location>
        <begin position="1"/>
        <end position="81"/>
    </location>
</feature>
<evidence type="ECO:0000256" key="4">
    <source>
        <dbReference type="ARBA" id="ARBA00023125"/>
    </source>
</evidence>
<feature type="region of interest" description="Disordered" evidence="6">
    <location>
        <begin position="98"/>
        <end position="132"/>
    </location>
</feature>
<evidence type="ECO:0000256" key="1">
    <source>
        <dbReference type="ARBA" id="ARBA00022723"/>
    </source>
</evidence>
<evidence type="ECO:0000313" key="9">
    <source>
        <dbReference type="Proteomes" id="UP001549920"/>
    </source>
</evidence>